<feature type="non-terminal residue" evidence="1">
    <location>
        <position position="1"/>
    </location>
</feature>
<reference evidence="1" key="1">
    <citation type="submission" date="2021-02" db="EMBL/GenBank/DDBJ databases">
        <authorList>
            <person name="Nowell W R."/>
        </authorList>
    </citation>
    <scope>NUCLEOTIDE SEQUENCE</scope>
</reference>
<proteinExistence type="predicted"/>
<accession>A0A8S3HPD1</accession>
<sequence length="119" mass="13450">MADYALFIVTIPNDQTEEDKVKQTTEMPSSLCEKLKSYFSENTDIKPVWMPSTDQKTYQVTFHAEFGAKSDRILLDLNQRDIGIKHGSRVCVVPTTVFMGTYDHVPNNTSNLDVTSVKS</sequence>
<dbReference type="EMBL" id="CAJOBJ010333689">
    <property type="protein sequence ID" value="CAF5186136.1"/>
    <property type="molecule type" value="Genomic_DNA"/>
</dbReference>
<comment type="caution">
    <text evidence="1">The sequence shown here is derived from an EMBL/GenBank/DDBJ whole genome shotgun (WGS) entry which is preliminary data.</text>
</comment>
<organism evidence="1 2">
    <name type="scientific">Rotaria magnacalcarata</name>
    <dbReference type="NCBI Taxonomy" id="392030"/>
    <lineage>
        <taxon>Eukaryota</taxon>
        <taxon>Metazoa</taxon>
        <taxon>Spiralia</taxon>
        <taxon>Gnathifera</taxon>
        <taxon>Rotifera</taxon>
        <taxon>Eurotatoria</taxon>
        <taxon>Bdelloidea</taxon>
        <taxon>Philodinida</taxon>
        <taxon>Philodinidae</taxon>
        <taxon>Rotaria</taxon>
    </lineage>
</organism>
<protein>
    <submittedName>
        <fullName evidence="1">Uncharacterized protein</fullName>
    </submittedName>
</protein>
<evidence type="ECO:0000313" key="2">
    <source>
        <dbReference type="Proteomes" id="UP000681720"/>
    </source>
</evidence>
<evidence type="ECO:0000313" key="1">
    <source>
        <dbReference type="EMBL" id="CAF5186136.1"/>
    </source>
</evidence>
<dbReference type="Proteomes" id="UP000681720">
    <property type="component" value="Unassembled WGS sequence"/>
</dbReference>
<name>A0A8S3HPD1_9BILA</name>
<gene>
    <name evidence="1" type="ORF">GIL414_LOCUS71151</name>
</gene>
<dbReference type="AlphaFoldDB" id="A0A8S3HPD1"/>